<feature type="transmembrane region" description="Helical" evidence="8">
    <location>
        <begin position="123"/>
        <end position="144"/>
    </location>
</feature>
<dbReference type="InterPro" id="IPR004776">
    <property type="entry name" value="Mem_transp_PIN-like"/>
</dbReference>
<keyword evidence="10" id="KW-1185">Reference proteome</keyword>
<proteinExistence type="inferred from homology"/>
<comment type="subcellular location">
    <subcellularLocation>
        <location evidence="1">Cell membrane</location>
        <topology evidence="1">Multi-pass membrane protein</topology>
    </subcellularLocation>
</comment>
<organism evidence="9 10">
    <name type="scientific">Paracandidimonas soli</name>
    <dbReference type="NCBI Taxonomy" id="1917182"/>
    <lineage>
        <taxon>Bacteria</taxon>
        <taxon>Pseudomonadati</taxon>
        <taxon>Pseudomonadota</taxon>
        <taxon>Betaproteobacteria</taxon>
        <taxon>Burkholderiales</taxon>
        <taxon>Alcaligenaceae</taxon>
        <taxon>Paracandidimonas</taxon>
    </lineage>
</organism>
<comment type="caution">
    <text evidence="9">The sequence shown here is derived from an EMBL/GenBank/DDBJ whole genome shotgun (WGS) entry which is preliminary data.</text>
</comment>
<dbReference type="RefSeq" id="WP_132473546.1">
    <property type="nucleotide sequence ID" value="NZ_JBHRVM010000001.1"/>
</dbReference>
<evidence type="ECO:0000256" key="4">
    <source>
        <dbReference type="ARBA" id="ARBA00022475"/>
    </source>
</evidence>
<dbReference type="AlphaFoldDB" id="A0A4R3VHL9"/>
<accession>A0A4R3VHL9</accession>
<feature type="transmembrane region" description="Helical" evidence="8">
    <location>
        <begin position="99"/>
        <end position="117"/>
    </location>
</feature>
<feature type="transmembrane region" description="Helical" evidence="8">
    <location>
        <begin position="275"/>
        <end position="297"/>
    </location>
</feature>
<dbReference type="EMBL" id="SMBX01000001">
    <property type="protein sequence ID" value="TCV03264.1"/>
    <property type="molecule type" value="Genomic_DNA"/>
</dbReference>
<dbReference type="Gene3D" id="1.20.1530.20">
    <property type="match status" value="1"/>
</dbReference>
<evidence type="ECO:0008006" key="11">
    <source>
        <dbReference type="Google" id="ProtNLM"/>
    </source>
</evidence>
<dbReference type="GO" id="GO:0055085">
    <property type="term" value="P:transmembrane transport"/>
    <property type="evidence" value="ECO:0007669"/>
    <property type="project" value="InterPro"/>
</dbReference>
<evidence type="ECO:0000313" key="10">
    <source>
        <dbReference type="Proteomes" id="UP000294692"/>
    </source>
</evidence>
<name>A0A4R3VHL9_9BURK</name>
<feature type="transmembrane region" description="Helical" evidence="8">
    <location>
        <begin position="215"/>
        <end position="237"/>
    </location>
</feature>
<feature type="transmembrane region" description="Helical" evidence="8">
    <location>
        <begin position="249"/>
        <end position="266"/>
    </location>
</feature>
<dbReference type="GO" id="GO:0005886">
    <property type="term" value="C:plasma membrane"/>
    <property type="evidence" value="ECO:0007669"/>
    <property type="project" value="UniProtKB-SubCell"/>
</dbReference>
<feature type="transmembrane region" description="Helical" evidence="8">
    <location>
        <begin position="6"/>
        <end position="25"/>
    </location>
</feature>
<reference evidence="9 10" key="1">
    <citation type="submission" date="2019-03" db="EMBL/GenBank/DDBJ databases">
        <title>Genomic Encyclopedia of Type Strains, Phase IV (KMG-IV): sequencing the most valuable type-strain genomes for metagenomic binning, comparative biology and taxonomic classification.</title>
        <authorList>
            <person name="Goeker M."/>
        </authorList>
    </citation>
    <scope>NUCLEOTIDE SEQUENCE [LARGE SCALE GENOMIC DNA]</scope>
    <source>
        <strain evidence="9 10">DSM 100048</strain>
    </source>
</reference>
<evidence type="ECO:0000256" key="7">
    <source>
        <dbReference type="ARBA" id="ARBA00023136"/>
    </source>
</evidence>
<feature type="transmembrane region" description="Helical" evidence="8">
    <location>
        <begin position="187"/>
        <end position="208"/>
    </location>
</feature>
<dbReference type="InterPro" id="IPR038770">
    <property type="entry name" value="Na+/solute_symporter_sf"/>
</dbReference>
<dbReference type="PANTHER" id="PTHR36838:SF4">
    <property type="entry name" value="AUXIN EFFLUX CARRIER FAMILY PROTEIN"/>
    <property type="match status" value="1"/>
</dbReference>
<evidence type="ECO:0000256" key="5">
    <source>
        <dbReference type="ARBA" id="ARBA00022692"/>
    </source>
</evidence>
<evidence type="ECO:0000256" key="1">
    <source>
        <dbReference type="ARBA" id="ARBA00004651"/>
    </source>
</evidence>
<keyword evidence="6 8" id="KW-1133">Transmembrane helix</keyword>
<comment type="similarity">
    <text evidence="2">Belongs to the auxin efflux carrier (TC 2.A.69) family.</text>
</comment>
<dbReference type="PANTHER" id="PTHR36838">
    <property type="entry name" value="AUXIN EFFLUX CARRIER FAMILY PROTEIN"/>
    <property type="match status" value="1"/>
</dbReference>
<feature type="transmembrane region" description="Helical" evidence="8">
    <location>
        <begin position="37"/>
        <end position="56"/>
    </location>
</feature>
<sequence>MSLFPLILPDFLLIAIGCLLLRANILSRDFFNGAERLVYYILFPALLFHSLAQAPLDLSSSITLITAAACLTLSGIALSWLMVPLFRPDPLVHASIAQCAYRYNTYIGLSLAGSLGGAEGQGLMAIIVGITVPMVNFAAVHALSRHQGSNLLRESLRNPLILATFAGLLFNMSGLDLPTPVATALSRLGACAIAVGLLCVGASLTLSFEPRRGTLGIGISTIVIRLMIMPLCALAIAQVLHLPIAERQMLLLFGALPTASAAYVLATRMGGDGRLVALVMTSTTMLSAITLPFWLSIGSP</sequence>
<evidence type="ECO:0000256" key="6">
    <source>
        <dbReference type="ARBA" id="ARBA00022989"/>
    </source>
</evidence>
<feature type="transmembrane region" description="Helical" evidence="8">
    <location>
        <begin position="62"/>
        <end position="87"/>
    </location>
</feature>
<dbReference type="Pfam" id="PF03547">
    <property type="entry name" value="Mem_trans"/>
    <property type="match status" value="2"/>
</dbReference>
<keyword evidence="4" id="KW-1003">Cell membrane</keyword>
<keyword evidence="3" id="KW-0813">Transport</keyword>
<protein>
    <recommendedName>
        <fullName evidence="11">AEC family transporter</fullName>
    </recommendedName>
</protein>
<keyword evidence="7 8" id="KW-0472">Membrane</keyword>
<evidence type="ECO:0000256" key="2">
    <source>
        <dbReference type="ARBA" id="ARBA00010145"/>
    </source>
</evidence>
<evidence type="ECO:0000313" key="9">
    <source>
        <dbReference type="EMBL" id="TCV03264.1"/>
    </source>
</evidence>
<evidence type="ECO:0000256" key="3">
    <source>
        <dbReference type="ARBA" id="ARBA00022448"/>
    </source>
</evidence>
<feature type="transmembrane region" description="Helical" evidence="8">
    <location>
        <begin position="156"/>
        <end position="175"/>
    </location>
</feature>
<dbReference type="OrthoDB" id="9805563at2"/>
<keyword evidence="5 8" id="KW-0812">Transmembrane</keyword>
<evidence type="ECO:0000256" key="8">
    <source>
        <dbReference type="SAM" id="Phobius"/>
    </source>
</evidence>
<dbReference type="Proteomes" id="UP000294692">
    <property type="component" value="Unassembled WGS sequence"/>
</dbReference>
<gene>
    <name evidence="9" type="ORF">EV686_101728</name>
</gene>